<proteinExistence type="predicted"/>
<reference evidence="3" key="1">
    <citation type="journal article" date="2019" name="Int. J. Syst. Evol. Microbiol.">
        <title>The Global Catalogue of Microorganisms (GCM) 10K type strain sequencing project: providing services to taxonomists for standard genome sequencing and annotation.</title>
        <authorList>
            <consortium name="The Broad Institute Genomics Platform"/>
            <consortium name="The Broad Institute Genome Sequencing Center for Infectious Disease"/>
            <person name="Wu L."/>
            <person name="Ma J."/>
        </authorList>
    </citation>
    <scope>NUCLEOTIDE SEQUENCE [LARGE SCALE GENOMIC DNA]</scope>
    <source>
        <strain evidence="3">CGMCC 1.10759</strain>
    </source>
</reference>
<sequence>MKPLVWLGLALVVAWAVLWLGIKMAVFAVHALLLIGVALIGWGLLHRGHADSNPS</sequence>
<keyword evidence="1" id="KW-0472">Membrane</keyword>
<evidence type="ECO:0000313" key="3">
    <source>
        <dbReference type="Proteomes" id="UP001595904"/>
    </source>
</evidence>
<protein>
    <recommendedName>
        <fullName evidence="4">Lmo0937 family membrane protein</fullName>
    </recommendedName>
</protein>
<evidence type="ECO:0000256" key="1">
    <source>
        <dbReference type="SAM" id="Phobius"/>
    </source>
</evidence>
<evidence type="ECO:0000313" key="2">
    <source>
        <dbReference type="EMBL" id="MFC4310177.1"/>
    </source>
</evidence>
<keyword evidence="1" id="KW-1133">Transmembrane helix</keyword>
<feature type="transmembrane region" description="Helical" evidence="1">
    <location>
        <begin position="26"/>
        <end position="45"/>
    </location>
</feature>
<evidence type="ECO:0008006" key="4">
    <source>
        <dbReference type="Google" id="ProtNLM"/>
    </source>
</evidence>
<keyword evidence="3" id="KW-1185">Reference proteome</keyword>
<dbReference type="Proteomes" id="UP001595904">
    <property type="component" value="Unassembled WGS sequence"/>
</dbReference>
<accession>A0ABV8SRP1</accession>
<dbReference type="RefSeq" id="WP_380597453.1">
    <property type="nucleotide sequence ID" value="NZ_JBHSDU010000003.1"/>
</dbReference>
<gene>
    <name evidence="2" type="ORF">ACFPN2_13885</name>
</gene>
<keyword evidence="1" id="KW-0812">Transmembrane</keyword>
<comment type="caution">
    <text evidence="2">The sequence shown here is derived from an EMBL/GenBank/DDBJ whole genome shotgun (WGS) entry which is preliminary data.</text>
</comment>
<dbReference type="EMBL" id="JBHSDU010000003">
    <property type="protein sequence ID" value="MFC4310177.1"/>
    <property type="molecule type" value="Genomic_DNA"/>
</dbReference>
<organism evidence="2 3">
    <name type="scientific">Steroidobacter flavus</name>
    <dbReference type="NCBI Taxonomy" id="1842136"/>
    <lineage>
        <taxon>Bacteria</taxon>
        <taxon>Pseudomonadati</taxon>
        <taxon>Pseudomonadota</taxon>
        <taxon>Gammaproteobacteria</taxon>
        <taxon>Steroidobacterales</taxon>
        <taxon>Steroidobacteraceae</taxon>
        <taxon>Steroidobacter</taxon>
    </lineage>
</organism>
<name>A0ABV8SRP1_9GAMM</name>